<keyword evidence="4" id="KW-1185">Reference proteome</keyword>
<dbReference type="InterPro" id="IPR050281">
    <property type="entry name" value="Flavin_monoamine_oxidase"/>
</dbReference>
<dbReference type="AlphaFoldDB" id="A0A3M7M860"/>
<dbReference type="GO" id="GO:0016491">
    <property type="term" value="F:oxidoreductase activity"/>
    <property type="evidence" value="ECO:0007669"/>
    <property type="project" value="InterPro"/>
</dbReference>
<dbReference type="InterPro" id="IPR002937">
    <property type="entry name" value="Amino_oxidase"/>
</dbReference>
<dbReference type="GO" id="GO:0050660">
    <property type="term" value="F:flavin adenine dinucleotide binding"/>
    <property type="evidence" value="ECO:0007669"/>
    <property type="project" value="TreeGrafter"/>
</dbReference>
<dbReference type="Proteomes" id="UP000265663">
    <property type="component" value="Unassembled WGS sequence"/>
</dbReference>
<dbReference type="PANTHER" id="PTHR10742">
    <property type="entry name" value="FLAVIN MONOAMINE OXIDASE"/>
    <property type="match status" value="1"/>
</dbReference>
<feature type="domain" description="Amine oxidase" evidence="2">
    <location>
        <begin position="3"/>
        <end position="269"/>
    </location>
</feature>
<evidence type="ECO:0000313" key="4">
    <source>
        <dbReference type="Proteomes" id="UP000265663"/>
    </source>
</evidence>
<dbReference type="Gene3D" id="3.90.660.10">
    <property type="match status" value="1"/>
</dbReference>
<evidence type="ECO:0000259" key="2">
    <source>
        <dbReference type="Pfam" id="PF01593"/>
    </source>
</evidence>
<dbReference type="GO" id="GO:0006338">
    <property type="term" value="P:chromatin remodeling"/>
    <property type="evidence" value="ECO:0007669"/>
    <property type="project" value="TreeGrafter"/>
</dbReference>
<name>A0A3M7M860_9PLEO</name>
<proteinExistence type="predicted"/>
<dbReference type="PANTHER" id="PTHR10742:SF414">
    <property type="entry name" value="CONTAINING AMINE OXIDASE, PUTATIVE (AFU_ORTHOLOGUE AFUA_3G12150)-RELATED"/>
    <property type="match status" value="1"/>
</dbReference>
<dbReference type="GO" id="GO:0003682">
    <property type="term" value="F:chromatin binding"/>
    <property type="evidence" value="ECO:0007669"/>
    <property type="project" value="TreeGrafter"/>
</dbReference>
<dbReference type="InterPro" id="IPR036188">
    <property type="entry name" value="FAD/NAD-bd_sf"/>
</dbReference>
<feature type="compositionally biased region" description="Low complexity" evidence="1">
    <location>
        <begin position="258"/>
        <end position="278"/>
    </location>
</feature>
<feature type="region of interest" description="Disordered" evidence="1">
    <location>
        <begin position="258"/>
        <end position="297"/>
    </location>
</feature>
<dbReference type="EMBL" id="KE747824">
    <property type="protein sequence ID" value="RMZ70675.1"/>
    <property type="molecule type" value="Genomic_DNA"/>
</dbReference>
<evidence type="ECO:0000256" key="1">
    <source>
        <dbReference type="SAM" id="MobiDB-lite"/>
    </source>
</evidence>
<dbReference type="SUPFAM" id="SSF51905">
    <property type="entry name" value="FAD/NAD(P)-binding domain"/>
    <property type="match status" value="1"/>
</dbReference>
<dbReference type="OrthoDB" id="5046242at2759"/>
<dbReference type="Pfam" id="PF01593">
    <property type="entry name" value="Amino_oxidase"/>
    <property type="match status" value="1"/>
</dbReference>
<organism evidence="3 4">
    <name type="scientific">Pyrenophora seminiperda CCB06</name>
    <dbReference type="NCBI Taxonomy" id="1302712"/>
    <lineage>
        <taxon>Eukaryota</taxon>
        <taxon>Fungi</taxon>
        <taxon>Dikarya</taxon>
        <taxon>Ascomycota</taxon>
        <taxon>Pezizomycotina</taxon>
        <taxon>Dothideomycetes</taxon>
        <taxon>Pleosporomycetidae</taxon>
        <taxon>Pleosporales</taxon>
        <taxon>Pleosporineae</taxon>
        <taxon>Pleosporaceae</taxon>
        <taxon>Pyrenophora</taxon>
    </lineage>
</organism>
<evidence type="ECO:0000313" key="3">
    <source>
        <dbReference type="EMBL" id="RMZ70675.1"/>
    </source>
</evidence>
<protein>
    <submittedName>
        <fullName evidence="3">Amine oxidase</fullName>
    </submittedName>
</protein>
<gene>
    <name evidence="3" type="ORF">GMOD_00000805</name>
</gene>
<accession>A0A3M7M860</accession>
<dbReference type="Gene3D" id="3.50.50.60">
    <property type="entry name" value="FAD/NAD(P)-binding domain"/>
    <property type="match status" value="1"/>
</dbReference>
<sequence>MKGPNWIHGTDDNPILDLAKETKTVLMNWDGRQSVFDSLGNPMPDEEAAKNTEHVWSIIEQAMKFSNEHSASIPADKSLYNFFEEQVGKMFPADDGKEEEEEDAETQKKKQQTILQMAEMWGAFVGSPIQTQSLKFFWLEECIDGENLFVASTYAKVLAKIAEPALKGAEILFRHTVNKIIADENSSSVTIELDNNRPSMVFDEVVMTAPLGWLKRNPAAFEPPLPPRLQQAIQSLGYGHLDKVYFTFPTAFWDVPTTSSTTPTSSTSTPPASSSTTPQPNRELPPYGRAGDRVGER</sequence>
<reference evidence="3 4" key="1">
    <citation type="journal article" date="2014" name="PLoS ONE">
        <title>De novo Genome Assembly of the Fungal Plant Pathogen Pyrenophora semeniperda.</title>
        <authorList>
            <person name="Soliai M.M."/>
            <person name="Meyer S.E."/>
            <person name="Udall J.A."/>
            <person name="Elzinga D.E."/>
            <person name="Hermansen R.A."/>
            <person name="Bodily P.M."/>
            <person name="Hart A.A."/>
            <person name="Coleman C.E."/>
        </authorList>
    </citation>
    <scope>NUCLEOTIDE SEQUENCE [LARGE SCALE GENOMIC DNA]</scope>
    <source>
        <strain evidence="3 4">CCB06</strain>
        <tissue evidence="3">Mycelium</tissue>
    </source>
</reference>